<comment type="caution">
    <text evidence="3">The sequence shown here is derived from an EMBL/GenBank/DDBJ whole genome shotgun (WGS) entry which is preliminary data.</text>
</comment>
<dbReference type="CDD" id="cd01130">
    <property type="entry name" value="VirB11-like_ATPase"/>
    <property type="match status" value="1"/>
</dbReference>
<dbReference type="EMBL" id="JBHUHF010000001">
    <property type="protein sequence ID" value="MFD2025711.1"/>
    <property type="molecule type" value="Genomic_DNA"/>
</dbReference>
<dbReference type="InterPro" id="IPR001482">
    <property type="entry name" value="T2SS/T4SS_dom"/>
</dbReference>
<feature type="domain" description="Bacterial type II secretion system protein E" evidence="2">
    <location>
        <begin position="81"/>
        <end position="365"/>
    </location>
</feature>
<dbReference type="Proteomes" id="UP001597338">
    <property type="component" value="Unassembled WGS sequence"/>
</dbReference>
<sequence>MALRDRLAADERHDEDNDLAKVYRERLLEEIDVDELARLSSAQRRVRLERVLSRLLSVDGPVLSARERSALVQRITDEALGLGVLEPLLADESITEIMVNGPQDVFVERYGKVERVPARFASEEQLYQTIDRIVSQVNRRVDESSPMVDARLPSGERVNVIIPPLALDGPTLTIRRFPTPFRMGELVDRGTLDLTTASLLGTCVRARLNIVVSGGTGSGKTTFLNALSGLIPDHERIVTIEDAAELSLQQGHVVRLESRPANVEGRGEVAIRDLVRNALRMRPDRIIVGEVRGGETLDMLQAMNTGHDGSVATVHANTARDALGRLETLASMSELDLPAATLRDQINSAIDLVVHLERAQDGSRRVTEVQAVTSQRREEYTLTPLMRFVADPIGPDRLVVGTFVPAAAPPELVERLQRAGETIPAPPRAALVVPPAAIEPVETDGGGA</sequence>
<dbReference type="PANTHER" id="PTHR30486">
    <property type="entry name" value="TWITCHING MOTILITY PROTEIN PILT"/>
    <property type="match status" value="1"/>
</dbReference>
<reference evidence="4" key="1">
    <citation type="journal article" date="2019" name="Int. J. Syst. Evol. Microbiol.">
        <title>The Global Catalogue of Microorganisms (GCM) 10K type strain sequencing project: providing services to taxonomists for standard genome sequencing and annotation.</title>
        <authorList>
            <consortium name="The Broad Institute Genomics Platform"/>
            <consortium name="The Broad Institute Genome Sequencing Center for Infectious Disease"/>
            <person name="Wu L."/>
            <person name="Ma J."/>
        </authorList>
    </citation>
    <scope>NUCLEOTIDE SEQUENCE [LARGE SCALE GENOMIC DNA]</scope>
    <source>
        <strain evidence="4">CCM 7043</strain>
    </source>
</reference>
<dbReference type="Gene3D" id="3.30.450.380">
    <property type="match status" value="1"/>
</dbReference>
<evidence type="ECO:0000256" key="1">
    <source>
        <dbReference type="ARBA" id="ARBA00006611"/>
    </source>
</evidence>
<dbReference type="InterPro" id="IPR027417">
    <property type="entry name" value="P-loop_NTPase"/>
</dbReference>
<dbReference type="RefSeq" id="WP_377197588.1">
    <property type="nucleotide sequence ID" value="NZ_JBHUHF010000001.1"/>
</dbReference>
<evidence type="ECO:0000313" key="4">
    <source>
        <dbReference type="Proteomes" id="UP001597338"/>
    </source>
</evidence>
<gene>
    <name evidence="3" type="ORF">ACFSL2_09320</name>
</gene>
<dbReference type="SUPFAM" id="SSF52540">
    <property type="entry name" value="P-loop containing nucleoside triphosphate hydrolases"/>
    <property type="match status" value="1"/>
</dbReference>
<dbReference type="Gene3D" id="3.40.50.300">
    <property type="entry name" value="P-loop containing nucleotide triphosphate hydrolases"/>
    <property type="match status" value="1"/>
</dbReference>
<dbReference type="InterPro" id="IPR050921">
    <property type="entry name" value="T4SS_GSP_E_ATPase"/>
</dbReference>
<dbReference type="Pfam" id="PF00437">
    <property type="entry name" value="T2SSE"/>
    <property type="match status" value="1"/>
</dbReference>
<name>A0ABW4V4J6_9MICO</name>
<comment type="similarity">
    <text evidence="1">Belongs to the GSP E family.</text>
</comment>
<dbReference type="PANTHER" id="PTHR30486:SF15">
    <property type="entry name" value="TYPE II_IV SECRETION SYSTEM ATPASE"/>
    <property type="match status" value="1"/>
</dbReference>
<proteinExistence type="inferred from homology"/>
<keyword evidence="4" id="KW-1185">Reference proteome</keyword>
<organism evidence="3 4">
    <name type="scientific">Promicromonospora aerolata</name>
    <dbReference type="NCBI Taxonomy" id="195749"/>
    <lineage>
        <taxon>Bacteria</taxon>
        <taxon>Bacillati</taxon>
        <taxon>Actinomycetota</taxon>
        <taxon>Actinomycetes</taxon>
        <taxon>Micrococcales</taxon>
        <taxon>Promicromonosporaceae</taxon>
        <taxon>Promicromonospora</taxon>
    </lineage>
</organism>
<evidence type="ECO:0000313" key="3">
    <source>
        <dbReference type="EMBL" id="MFD2025711.1"/>
    </source>
</evidence>
<accession>A0ABW4V4J6</accession>
<evidence type="ECO:0000259" key="2">
    <source>
        <dbReference type="Pfam" id="PF00437"/>
    </source>
</evidence>
<protein>
    <submittedName>
        <fullName evidence="3">CpaF family protein</fullName>
    </submittedName>
</protein>